<reference evidence="3" key="2">
    <citation type="submission" date="2021-12" db="EMBL/GenBank/DDBJ databases">
        <title>Resequencing data analysis of finger millet.</title>
        <authorList>
            <person name="Hatakeyama M."/>
            <person name="Aluri S."/>
            <person name="Balachadran M.T."/>
            <person name="Sivarajan S.R."/>
            <person name="Poveda L."/>
            <person name="Shimizu-Inatsugi R."/>
            <person name="Schlapbach R."/>
            <person name="Sreeman S.M."/>
            <person name="Shimizu K.K."/>
        </authorList>
    </citation>
    <scope>NUCLEOTIDE SEQUENCE</scope>
</reference>
<gene>
    <name evidence="3" type="primary">ga30277</name>
    <name evidence="3" type="ORF">PR202_ga30277</name>
</gene>
<sequence>MALIAPTRLPRLQALAPSPHQPPIYPPLQRVPLPPGRGTPAPRFLRRNLRRPRVHAYAGPARPHPPARLSLPLPTDERWHFLGCRHGLGLLLDRTRFEVTVWDPVAGDKRRVAIPPELFSTDGPKAVWNGALLCDDGHSVCCSSKPFKVVLLRTDDWVGHDPQAFASLYESKTGVWSNLASTSVKAPLALIQLQPGILVGNSFFWLLLGYEKGGILEFDLDRQSLATIKYPAAAHVTRYSDFQIVRMEDGRLGLAISSDGSIQLWERKASSVGITEWMLQKTIELDKLLSLQVPMDSSDAVMLGYDEDGHVIFISTSVELFMIQLKSMQFRKLFMRHTITTYHPYRSFFTIGNRSSLLFRNNIFAIT</sequence>
<reference evidence="3" key="1">
    <citation type="journal article" date="2018" name="DNA Res.">
        <title>Multiple hybrid de novo genome assembly of finger millet, an orphan allotetraploid crop.</title>
        <authorList>
            <person name="Hatakeyama M."/>
            <person name="Aluri S."/>
            <person name="Balachadran M.T."/>
            <person name="Sivarajan S.R."/>
            <person name="Patrignani A."/>
            <person name="Gruter S."/>
            <person name="Poveda L."/>
            <person name="Shimizu-Inatsugi R."/>
            <person name="Baeten J."/>
            <person name="Francoijs K.J."/>
            <person name="Nataraja K.N."/>
            <person name="Reddy Y.A.N."/>
            <person name="Phadnis S."/>
            <person name="Ravikumar R.L."/>
            <person name="Schlapbach R."/>
            <person name="Sreeman S.M."/>
            <person name="Shimizu K.K."/>
        </authorList>
    </citation>
    <scope>NUCLEOTIDE SEQUENCE</scope>
</reference>
<organism evidence="3 4">
    <name type="scientific">Eleusine coracana subsp. coracana</name>
    <dbReference type="NCBI Taxonomy" id="191504"/>
    <lineage>
        <taxon>Eukaryota</taxon>
        <taxon>Viridiplantae</taxon>
        <taxon>Streptophyta</taxon>
        <taxon>Embryophyta</taxon>
        <taxon>Tracheophyta</taxon>
        <taxon>Spermatophyta</taxon>
        <taxon>Magnoliopsida</taxon>
        <taxon>Liliopsida</taxon>
        <taxon>Poales</taxon>
        <taxon>Poaceae</taxon>
        <taxon>PACMAD clade</taxon>
        <taxon>Chloridoideae</taxon>
        <taxon>Cynodonteae</taxon>
        <taxon>Eleusininae</taxon>
        <taxon>Eleusine</taxon>
    </lineage>
</organism>
<name>A0AAV5DNV8_ELECO</name>
<evidence type="ECO:0000313" key="3">
    <source>
        <dbReference type="EMBL" id="GJN12034.1"/>
    </source>
</evidence>
<evidence type="ECO:0000256" key="1">
    <source>
        <dbReference type="SAM" id="MobiDB-lite"/>
    </source>
</evidence>
<dbReference type="EMBL" id="BQKI01000021">
    <property type="protein sequence ID" value="GJN12034.1"/>
    <property type="molecule type" value="Genomic_DNA"/>
</dbReference>
<proteinExistence type="predicted"/>
<evidence type="ECO:0000259" key="2">
    <source>
        <dbReference type="Pfam" id="PF23635"/>
    </source>
</evidence>
<feature type="region of interest" description="Disordered" evidence="1">
    <location>
        <begin position="15"/>
        <end position="43"/>
    </location>
</feature>
<comment type="caution">
    <text evidence="3">The sequence shown here is derived from an EMBL/GenBank/DDBJ whole genome shotgun (WGS) entry which is preliminary data.</text>
</comment>
<keyword evidence="4" id="KW-1185">Reference proteome</keyword>
<dbReference type="InterPro" id="IPR056594">
    <property type="entry name" value="AT5G49610-like_b-prop"/>
</dbReference>
<accession>A0AAV5DNV8</accession>
<protein>
    <recommendedName>
        <fullName evidence="2">F-box protein AT5G49610-like beta-propeller domain-containing protein</fullName>
    </recommendedName>
</protein>
<dbReference type="PANTHER" id="PTHR33186">
    <property type="entry name" value="OS10G0136150 PROTEIN-RELATED"/>
    <property type="match status" value="1"/>
</dbReference>
<dbReference type="Pfam" id="PF23635">
    <property type="entry name" value="Beta-prop_AT5G49610-like"/>
    <property type="match status" value="1"/>
</dbReference>
<feature type="domain" description="F-box protein AT5G49610-like beta-propeller" evidence="2">
    <location>
        <begin position="84"/>
        <end position="334"/>
    </location>
</feature>
<dbReference type="PANTHER" id="PTHR33186:SF16">
    <property type="entry name" value="F-BOX ASSOCIATED DOMAIN-CONTAINING PROTEIN"/>
    <property type="match status" value="1"/>
</dbReference>
<evidence type="ECO:0000313" key="4">
    <source>
        <dbReference type="Proteomes" id="UP001054889"/>
    </source>
</evidence>
<dbReference type="AlphaFoldDB" id="A0AAV5DNV8"/>
<dbReference type="Proteomes" id="UP001054889">
    <property type="component" value="Unassembled WGS sequence"/>
</dbReference>